<gene>
    <name evidence="2" type="ORF">E6H04_06770</name>
</gene>
<protein>
    <submittedName>
        <fullName evidence="2">Hydantoinase B/oxoprolinase family protein</fullName>
    </submittedName>
</protein>
<sequence>MSSMVDPVTLEVVDNALYSMEKEMEATIVRAAMSIVIRDIYDFGIATLDAEGRLVHGLPMSGTLIRETFPLGEIHEGDVFVFNDPYLSRGEMTHLGDTQLCRPVFWDGRLVAFAAIWGHHMDIGGISVSGLPATSREIFHEGIQIPPVKLYDRNVLNAAVLQIMARNSRTPEMMIGDTLAMAAACTVTEKRLHELIGKFGIETILECFETSARRAHDAMRRLIGRLPEGRVAFTDFLDDDGVREEHPRLCVALEKSAERLHVDYTGTSGQAEGAINLILNPNRIKLEMWRYLINWIGPLIGMDHEASPNYGIFDLIDLTIPHPSLLAPRYPAAVGARHLTSSLIYRDMWRGLMSQIYPDRVPACSNAVIPTYMFRGIHPVSDKLYVSMECIAGGGGGRPTADGLDAVCPNANLIIAPVEFLETTYPFLVEVTALRRDTAGPGKFRGGAGVIRSFELQAPEAYLSWLDERQTHPAWGVHGGRPGVPGDAYLIRDGRTYRLPTKHDNLRLVLGDRIIVRTGGGGGYGPPWEREVEMVARDVARGLVSPETARAEYGVVLGPDGLTPDAAATVALRREMAARRAVRPVDRGTVRAGPPPGRLVEVEGIPEV</sequence>
<dbReference type="PANTHER" id="PTHR11365">
    <property type="entry name" value="5-OXOPROLINASE RELATED"/>
    <property type="match status" value="1"/>
</dbReference>
<dbReference type="Pfam" id="PF02538">
    <property type="entry name" value="Hydantoinase_B"/>
    <property type="match status" value="1"/>
</dbReference>
<evidence type="ECO:0000259" key="1">
    <source>
        <dbReference type="Pfam" id="PF02538"/>
    </source>
</evidence>
<proteinExistence type="predicted"/>
<dbReference type="PANTHER" id="PTHR11365:SF23">
    <property type="entry name" value="HYPOTHETICAL 5-OXOPROLINASE (EUROFUNG)-RELATED"/>
    <property type="match status" value="1"/>
</dbReference>
<comment type="caution">
    <text evidence="2">The sequence shown here is derived from an EMBL/GenBank/DDBJ whole genome shotgun (WGS) entry which is preliminary data.</text>
</comment>
<evidence type="ECO:0000313" key="2">
    <source>
        <dbReference type="EMBL" id="TMI81419.1"/>
    </source>
</evidence>
<dbReference type="AlphaFoldDB" id="A0A537JD01"/>
<dbReference type="GO" id="GO:0005829">
    <property type="term" value="C:cytosol"/>
    <property type="evidence" value="ECO:0007669"/>
    <property type="project" value="TreeGrafter"/>
</dbReference>
<feature type="domain" description="Hydantoinase B/oxoprolinase" evidence="1">
    <location>
        <begin position="6"/>
        <end position="527"/>
    </location>
</feature>
<dbReference type="GO" id="GO:0006749">
    <property type="term" value="P:glutathione metabolic process"/>
    <property type="evidence" value="ECO:0007669"/>
    <property type="project" value="TreeGrafter"/>
</dbReference>
<dbReference type="Proteomes" id="UP000320048">
    <property type="component" value="Unassembled WGS sequence"/>
</dbReference>
<dbReference type="InterPro" id="IPR003692">
    <property type="entry name" value="Hydantoinase_B"/>
</dbReference>
<name>A0A537JD01_9BACT</name>
<dbReference type="GO" id="GO:0017168">
    <property type="term" value="F:5-oxoprolinase (ATP-hydrolyzing) activity"/>
    <property type="evidence" value="ECO:0007669"/>
    <property type="project" value="TreeGrafter"/>
</dbReference>
<evidence type="ECO:0000313" key="3">
    <source>
        <dbReference type="Proteomes" id="UP000320048"/>
    </source>
</evidence>
<dbReference type="EMBL" id="VBAO01000173">
    <property type="protein sequence ID" value="TMI81419.1"/>
    <property type="molecule type" value="Genomic_DNA"/>
</dbReference>
<accession>A0A537JD01</accession>
<reference evidence="2 3" key="1">
    <citation type="journal article" date="2019" name="Nat. Microbiol.">
        <title>Mediterranean grassland soil C-N compound turnover is dependent on rainfall and depth, and is mediated by genomically divergent microorganisms.</title>
        <authorList>
            <person name="Diamond S."/>
            <person name="Andeer P.F."/>
            <person name="Li Z."/>
            <person name="Crits-Christoph A."/>
            <person name="Burstein D."/>
            <person name="Anantharaman K."/>
            <person name="Lane K.R."/>
            <person name="Thomas B.C."/>
            <person name="Pan C."/>
            <person name="Northen T.R."/>
            <person name="Banfield J.F."/>
        </authorList>
    </citation>
    <scope>NUCLEOTIDE SEQUENCE [LARGE SCALE GENOMIC DNA]</scope>
    <source>
        <strain evidence="2">NP_7</strain>
    </source>
</reference>
<organism evidence="2 3">
    <name type="scientific">Candidatus Segetimicrobium genomatis</name>
    <dbReference type="NCBI Taxonomy" id="2569760"/>
    <lineage>
        <taxon>Bacteria</taxon>
        <taxon>Bacillati</taxon>
        <taxon>Candidatus Sysuimicrobiota</taxon>
        <taxon>Candidatus Sysuimicrobiia</taxon>
        <taxon>Candidatus Sysuimicrobiales</taxon>
        <taxon>Candidatus Segetimicrobiaceae</taxon>
        <taxon>Candidatus Segetimicrobium</taxon>
    </lineage>
</organism>
<dbReference type="InterPro" id="IPR045079">
    <property type="entry name" value="Oxoprolinase-like"/>
</dbReference>